<sequence>MVAGSDLFRAQVVINGGDAAEKVVFFLKDEIYVNHFIHFIHYLFRAYMQEMVLILQVSGSFLQ</sequence>
<name>A0A3E5HYS2_BACFG</name>
<proteinExistence type="predicted"/>
<dbReference type="AlphaFoldDB" id="A0A3E5HYS2"/>
<evidence type="ECO:0000313" key="2">
    <source>
        <dbReference type="Proteomes" id="UP000318041"/>
    </source>
</evidence>
<reference evidence="1 2" key="1">
    <citation type="submission" date="2019-08" db="EMBL/GenBank/DDBJ databases">
        <title>Genome sequencing of Bacteroides fragilis Sample_iSURF_9.</title>
        <authorList>
            <person name="Chandler J.E."/>
            <person name="Ruoff K.L."/>
            <person name="Price C.E."/>
            <person name="Valls R.A."/>
            <person name="O'Toole G.A."/>
        </authorList>
    </citation>
    <scope>NUCLEOTIDE SEQUENCE [LARGE SCALE GENOMIC DNA]</scope>
    <source>
        <strain evidence="1 2">CFPLTA004_1B</strain>
    </source>
</reference>
<protein>
    <submittedName>
        <fullName evidence="1">Uncharacterized protein</fullName>
    </submittedName>
</protein>
<evidence type="ECO:0000313" key="1">
    <source>
        <dbReference type="EMBL" id="TWV70840.1"/>
    </source>
</evidence>
<comment type="caution">
    <text evidence="1">The sequence shown here is derived from an EMBL/GenBank/DDBJ whole genome shotgun (WGS) entry which is preliminary data.</text>
</comment>
<dbReference type="EMBL" id="VOHY01000014">
    <property type="protein sequence ID" value="TWV70840.1"/>
    <property type="molecule type" value="Genomic_DNA"/>
</dbReference>
<accession>A0A3E5HYS2</accession>
<gene>
    <name evidence="1" type="ORF">FSA08_16310</name>
</gene>
<organism evidence="1 2">
    <name type="scientific">Bacteroides fragilis</name>
    <dbReference type="NCBI Taxonomy" id="817"/>
    <lineage>
        <taxon>Bacteria</taxon>
        <taxon>Pseudomonadati</taxon>
        <taxon>Bacteroidota</taxon>
        <taxon>Bacteroidia</taxon>
        <taxon>Bacteroidales</taxon>
        <taxon>Bacteroidaceae</taxon>
        <taxon>Bacteroides</taxon>
    </lineage>
</organism>
<dbReference type="Proteomes" id="UP000318041">
    <property type="component" value="Unassembled WGS sequence"/>
</dbReference>